<dbReference type="PANTHER" id="PTHR35807:SF1">
    <property type="entry name" value="TRANSCRIPTIONAL REGULATOR REDD"/>
    <property type="match status" value="1"/>
</dbReference>
<evidence type="ECO:0000313" key="4">
    <source>
        <dbReference type="EMBL" id="MEA5364480.1"/>
    </source>
</evidence>
<dbReference type="InterPro" id="IPR036388">
    <property type="entry name" value="WH-like_DNA-bd_sf"/>
</dbReference>
<dbReference type="SMART" id="SM01043">
    <property type="entry name" value="BTAD"/>
    <property type="match status" value="1"/>
</dbReference>
<dbReference type="PANTHER" id="PTHR35807">
    <property type="entry name" value="TRANSCRIPTIONAL REGULATOR REDD-RELATED"/>
    <property type="match status" value="1"/>
</dbReference>
<keyword evidence="5" id="KW-1185">Reference proteome</keyword>
<sequence length="340" mass="37905">MAASKAVSVNDQEPNVDIRLFGACELHVDGEVYIFNGEKETKLLVGLAIVKGQKVSRERLRDVIWDDPEHSDDDLSHLMRLLRGHLKDFGLPAVLPRPRDGVCQLLVKPTSVDLHRFDEQLKKAKATRSAEDYRSALGLFAGEPFAGVKGRTIDSLRARWTGEYGIAKKELVEIEMKNKNYANALVDLAEMHHNDPTNEPVSYQYMFALAKLGEVDNALDVYNEFALEMRKKRRPISSELGALRDQITQGLVRSEIPPACENEYHTREETASSAHNAYDEQDTSRTTTGIKFAAGPGSLALENLVYQPPDPSAVQNTKTTGPKVSRDGGITIENVIDYRK</sequence>
<keyword evidence="2" id="KW-0804">Transcription</keyword>
<proteinExistence type="predicted"/>
<keyword evidence="1" id="KW-0805">Transcription regulation</keyword>
<dbReference type="Proteomes" id="UP001304298">
    <property type="component" value="Unassembled WGS sequence"/>
</dbReference>
<dbReference type="Pfam" id="PF03704">
    <property type="entry name" value="BTAD"/>
    <property type="match status" value="1"/>
</dbReference>
<evidence type="ECO:0000259" key="3">
    <source>
        <dbReference type="SMART" id="SM01043"/>
    </source>
</evidence>
<dbReference type="SUPFAM" id="SSF46894">
    <property type="entry name" value="C-terminal effector domain of the bipartite response regulators"/>
    <property type="match status" value="1"/>
</dbReference>
<dbReference type="EMBL" id="JAYFSI010000009">
    <property type="protein sequence ID" value="MEA5364480.1"/>
    <property type="molecule type" value="Genomic_DNA"/>
</dbReference>
<comment type="caution">
    <text evidence="4">The sequence shown here is derived from an EMBL/GenBank/DDBJ whole genome shotgun (WGS) entry which is preliminary data.</text>
</comment>
<dbReference type="SUPFAM" id="SSF48452">
    <property type="entry name" value="TPR-like"/>
    <property type="match status" value="1"/>
</dbReference>
<dbReference type="Gene3D" id="1.25.40.10">
    <property type="entry name" value="Tetratricopeptide repeat domain"/>
    <property type="match status" value="1"/>
</dbReference>
<dbReference type="InterPro" id="IPR051677">
    <property type="entry name" value="AfsR-DnrI-RedD_regulator"/>
</dbReference>
<feature type="domain" description="Bacterial transcriptional activator" evidence="3">
    <location>
        <begin position="112"/>
        <end position="248"/>
    </location>
</feature>
<dbReference type="InterPro" id="IPR005158">
    <property type="entry name" value="BTAD"/>
</dbReference>
<evidence type="ECO:0000256" key="2">
    <source>
        <dbReference type="ARBA" id="ARBA00023163"/>
    </source>
</evidence>
<dbReference type="InterPro" id="IPR016032">
    <property type="entry name" value="Sig_transdc_resp-reg_C-effctor"/>
</dbReference>
<organism evidence="4 5">
    <name type="scientific">Amycolatopsis heterodermiae</name>
    <dbReference type="NCBI Taxonomy" id="3110235"/>
    <lineage>
        <taxon>Bacteria</taxon>
        <taxon>Bacillati</taxon>
        <taxon>Actinomycetota</taxon>
        <taxon>Actinomycetes</taxon>
        <taxon>Pseudonocardiales</taxon>
        <taxon>Pseudonocardiaceae</taxon>
        <taxon>Amycolatopsis</taxon>
    </lineage>
</organism>
<dbReference type="InterPro" id="IPR011990">
    <property type="entry name" value="TPR-like_helical_dom_sf"/>
</dbReference>
<dbReference type="Gene3D" id="1.10.10.10">
    <property type="entry name" value="Winged helix-like DNA-binding domain superfamily/Winged helix DNA-binding domain"/>
    <property type="match status" value="1"/>
</dbReference>
<gene>
    <name evidence="4" type="ORF">VA596_33455</name>
</gene>
<accession>A0ABU5RFX3</accession>
<evidence type="ECO:0000313" key="5">
    <source>
        <dbReference type="Proteomes" id="UP001304298"/>
    </source>
</evidence>
<evidence type="ECO:0000256" key="1">
    <source>
        <dbReference type="ARBA" id="ARBA00023015"/>
    </source>
</evidence>
<dbReference type="RefSeq" id="WP_323332293.1">
    <property type="nucleotide sequence ID" value="NZ_JAYFSI010000009.1"/>
</dbReference>
<protein>
    <submittedName>
        <fullName evidence="4">BTAD domain-containing putative transcriptional regulator</fullName>
    </submittedName>
</protein>
<reference evidence="4 5" key="1">
    <citation type="submission" date="2023-12" db="EMBL/GenBank/DDBJ databases">
        <title>Amycolatopsis sp. V23-08.</title>
        <authorList>
            <person name="Somphong A."/>
        </authorList>
    </citation>
    <scope>NUCLEOTIDE SEQUENCE [LARGE SCALE GENOMIC DNA]</scope>
    <source>
        <strain evidence="4 5">V23-08</strain>
    </source>
</reference>
<name>A0ABU5RFX3_9PSEU</name>